<dbReference type="SUPFAM" id="SSF52058">
    <property type="entry name" value="L domain-like"/>
    <property type="match status" value="1"/>
</dbReference>
<proteinExistence type="predicted"/>
<dbReference type="RefSeq" id="XP_012938640.1">
    <property type="nucleotide sequence ID" value="XM_013083186.2"/>
</dbReference>
<evidence type="ECO:0000256" key="1">
    <source>
        <dbReference type="ARBA" id="ARBA00022614"/>
    </source>
</evidence>
<evidence type="ECO:0000313" key="6">
    <source>
        <dbReference type="RefSeq" id="XP_012938640.1"/>
    </source>
</evidence>
<evidence type="ECO:0000259" key="4">
    <source>
        <dbReference type="Pfam" id="PF23598"/>
    </source>
</evidence>
<dbReference type="Pfam" id="PF13855">
    <property type="entry name" value="LRR_8"/>
    <property type="match status" value="1"/>
</dbReference>
<feature type="region of interest" description="Disordered" evidence="3">
    <location>
        <begin position="249"/>
        <end position="291"/>
    </location>
</feature>
<organism evidence="5 6">
    <name type="scientific">Aplysia californica</name>
    <name type="common">California sea hare</name>
    <dbReference type="NCBI Taxonomy" id="6500"/>
    <lineage>
        <taxon>Eukaryota</taxon>
        <taxon>Metazoa</taxon>
        <taxon>Spiralia</taxon>
        <taxon>Lophotrochozoa</taxon>
        <taxon>Mollusca</taxon>
        <taxon>Gastropoda</taxon>
        <taxon>Heterobranchia</taxon>
        <taxon>Euthyneura</taxon>
        <taxon>Tectipleura</taxon>
        <taxon>Aplysiida</taxon>
        <taxon>Aplysioidea</taxon>
        <taxon>Aplysiidae</taxon>
        <taxon>Aplysia</taxon>
    </lineage>
</organism>
<keyword evidence="5" id="KW-1185">Reference proteome</keyword>
<feature type="compositionally biased region" description="Low complexity" evidence="3">
    <location>
        <begin position="275"/>
        <end position="291"/>
    </location>
</feature>
<dbReference type="GeneID" id="101856515"/>
<keyword evidence="1" id="KW-0433">Leucine-rich repeat</keyword>
<feature type="domain" description="Disease resistance R13L4/SHOC-2-like LRR" evidence="4">
    <location>
        <begin position="139"/>
        <end position="216"/>
    </location>
</feature>
<name>A0ABM1A108_APLCA</name>
<accession>A0ABM1A108</accession>
<evidence type="ECO:0000256" key="2">
    <source>
        <dbReference type="ARBA" id="ARBA00022737"/>
    </source>
</evidence>
<dbReference type="InterPro" id="IPR001611">
    <property type="entry name" value="Leu-rich_rpt"/>
</dbReference>
<dbReference type="Proteomes" id="UP000694888">
    <property type="component" value="Unplaced"/>
</dbReference>
<gene>
    <name evidence="6" type="primary">LOC101856515</name>
</gene>
<dbReference type="PANTHER" id="PTHR48051:SF55">
    <property type="entry name" value="MALIGNANT FIBROUS HISTIOCYTOMA-AMPLIFIED SEQUENCE 1 HOMOLOG"/>
    <property type="match status" value="1"/>
</dbReference>
<evidence type="ECO:0000313" key="5">
    <source>
        <dbReference type="Proteomes" id="UP000694888"/>
    </source>
</evidence>
<dbReference type="PANTHER" id="PTHR48051">
    <property type="match status" value="1"/>
</dbReference>
<reference evidence="6" key="1">
    <citation type="submission" date="2025-08" db="UniProtKB">
        <authorList>
            <consortium name="RefSeq"/>
        </authorList>
    </citation>
    <scope>IDENTIFICATION</scope>
</reference>
<keyword evidence="2" id="KW-0677">Repeat</keyword>
<dbReference type="InterPro" id="IPR003591">
    <property type="entry name" value="Leu-rich_rpt_typical-subtyp"/>
</dbReference>
<protein>
    <submittedName>
        <fullName evidence="6">Ras suppressor protein 1</fullName>
    </submittedName>
</protein>
<dbReference type="Pfam" id="PF23598">
    <property type="entry name" value="LRR_14"/>
    <property type="match status" value="1"/>
</dbReference>
<sequence length="291" mass="33162">MMNPLSLKSIRMRIETEDPLYFGQKKLKMQGRDLLHLPKAVFKLMELEVLDLSPEREACLDYKLTVLPADIGKLLNLTTLILDTNELLEVPAEITFLTNLERLALSNNYLTTLPAGFKRLNKMRSLHMANNEFEKIPLEICDLPQLTFLDMCDNNIKMLPKKINKLKKLETLLLFINQLTKLPDTIVQLTELRCLWLGNNRLRVLPKGFGYLAKLDWRDRYTSSALDGNPLVSPPIETCRMGPEAIERFQGVGPNIDAEKEAEEDGKRRGRSRAPSDASWRSRNSSNAAPA</sequence>
<dbReference type="Gene3D" id="3.80.10.10">
    <property type="entry name" value="Ribonuclease Inhibitor"/>
    <property type="match status" value="2"/>
</dbReference>
<dbReference type="InterPro" id="IPR050216">
    <property type="entry name" value="LRR_domain-containing"/>
</dbReference>
<evidence type="ECO:0000256" key="3">
    <source>
        <dbReference type="SAM" id="MobiDB-lite"/>
    </source>
</evidence>
<dbReference type="InterPro" id="IPR032675">
    <property type="entry name" value="LRR_dom_sf"/>
</dbReference>
<dbReference type="InterPro" id="IPR055414">
    <property type="entry name" value="LRR_R13L4/SHOC2-like"/>
</dbReference>
<dbReference type="SMART" id="SM00369">
    <property type="entry name" value="LRR_TYP"/>
    <property type="match status" value="6"/>
</dbReference>